<feature type="coiled-coil region" evidence="1">
    <location>
        <begin position="596"/>
        <end position="623"/>
    </location>
</feature>
<keyword evidence="2" id="KW-1185">Reference proteome</keyword>
<organism evidence="2 3">
    <name type="scientific">Globodera rostochiensis</name>
    <name type="common">Golden nematode worm</name>
    <name type="synonym">Heterodera rostochiensis</name>
    <dbReference type="NCBI Taxonomy" id="31243"/>
    <lineage>
        <taxon>Eukaryota</taxon>
        <taxon>Metazoa</taxon>
        <taxon>Ecdysozoa</taxon>
        <taxon>Nematoda</taxon>
        <taxon>Chromadorea</taxon>
        <taxon>Rhabditida</taxon>
        <taxon>Tylenchina</taxon>
        <taxon>Tylenchomorpha</taxon>
        <taxon>Tylenchoidea</taxon>
        <taxon>Heteroderidae</taxon>
        <taxon>Heteroderinae</taxon>
        <taxon>Globodera</taxon>
    </lineage>
</organism>
<dbReference type="InterPro" id="IPR027417">
    <property type="entry name" value="P-loop_NTPase"/>
</dbReference>
<dbReference type="AlphaFoldDB" id="A0A914IDR4"/>
<protein>
    <submittedName>
        <fullName evidence="3">G domain-containing protein</fullName>
    </submittedName>
</protein>
<evidence type="ECO:0000256" key="1">
    <source>
        <dbReference type="SAM" id="Coils"/>
    </source>
</evidence>
<reference evidence="3" key="1">
    <citation type="submission" date="2022-11" db="UniProtKB">
        <authorList>
            <consortium name="WormBaseParasite"/>
        </authorList>
    </citation>
    <scope>IDENTIFICATION</scope>
</reference>
<evidence type="ECO:0000313" key="2">
    <source>
        <dbReference type="Proteomes" id="UP000887572"/>
    </source>
</evidence>
<dbReference type="WBParaSite" id="Gr19_v10_g8953.t1">
    <property type="protein sequence ID" value="Gr19_v10_g8953.t1"/>
    <property type="gene ID" value="Gr19_v10_g8953"/>
</dbReference>
<sequence>MEMNITSAVLLYSTTNCPPFAGTTFCPAHSNECKSGHLLNVHIFRCVQMSKRRLMLITTITNCIGPVNDSFRNDQLSQQLQPTTIARRPTGKKNCLATVEVEQKGKLTCRLKYAFIVTEAETFSDYGDEHCNPTVGHMMRTLLPKHLAMPMEQLATQFELQLQRLDNDFEPAQFIDIDPREWGAEWVKDRGEYNVLLRQKLDNNNDRTDARNQLNDARQMNYKGILNILLLGESCVGKSTLINALVNYLKHPTFEDAIQAGKIEWVIPAKFNTEEYDDDLRMEVKLGEPSEDELLEFGKLHTKRPKAYIIHLKGGHKIRLIDTPGIGGTDGEIKEDNENFHKTLNFISTLPELHAVCILLQSNRTRLTTQFKYCLNGLFTHLHKNAAQNIVFMSTFGRGAFYKMGETRELLQEILNPIEAAHNLSIPLHRNRIYCVDNEAFKHLCLIKKANVQYSEKEMDNISESWSLADQELQRLFKYIPKLKPHRTWETVSLNEARRIIVDLAPALADISEAIQDNFINERKMFGDKCILNTLAKDKRQMLHERALIYSKAAPFCCFLKKWALKPYNDSAEPYIKPFIQLENQMAELSNGAAVHEFHTKKLKGLEESLRLYREQKELMENSKADDTNTPDEVTAADVNKVLEELCELPMFGKSIRQAYEKRQKAREHHQKACTAGEETVGIGLFMPKLSKNGTASLRSD</sequence>
<dbReference type="Proteomes" id="UP000887572">
    <property type="component" value="Unplaced"/>
</dbReference>
<keyword evidence="1" id="KW-0175">Coiled coil</keyword>
<accession>A0A914IDR4</accession>
<proteinExistence type="predicted"/>
<dbReference type="SUPFAM" id="SSF52540">
    <property type="entry name" value="P-loop containing nucleoside triphosphate hydrolases"/>
    <property type="match status" value="1"/>
</dbReference>
<dbReference type="PANTHER" id="PTHR32046">
    <property type="entry name" value="G DOMAIN-CONTAINING PROTEIN"/>
    <property type="match status" value="1"/>
</dbReference>
<evidence type="ECO:0000313" key="3">
    <source>
        <dbReference type="WBParaSite" id="Gr19_v10_g8953.t1"/>
    </source>
</evidence>
<name>A0A914IDR4_GLORO</name>
<dbReference type="Gene3D" id="3.40.50.300">
    <property type="entry name" value="P-loop containing nucleotide triphosphate hydrolases"/>
    <property type="match status" value="1"/>
</dbReference>
<dbReference type="PANTHER" id="PTHR32046:SF11">
    <property type="entry name" value="IMMUNE-ASSOCIATED NUCLEOTIDE-BINDING PROTEIN 10-LIKE"/>
    <property type="match status" value="1"/>
</dbReference>